<proteinExistence type="predicted"/>
<feature type="compositionally biased region" description="Basic and acidic residues" evidence="1">
    <location>
        <begin position="30"/>
        <end position="47"/>
    </location>
</feature>
<gene>
    <name evidence="2" type="ORF">BDFB_001901</name>
</gene>
<evidence type="ECO:0000313" key="3">
    <source>
        <dbReference type="Proteomes" id="UP000292052"/>
    </source>
</evidence>
<dbReference type="Proteomes" id="UP000292052">
    <property type="component" value="Unassembled WGS sequence"/>
</dbReference>
<feature type="region of interest" description="Disordered" evidence="1">
    <location>
        <begin position="26"/>
        <end position="49"/>
    </location>
</feature>
<dbReference type="OrthoDB" id="6860066at2759"/>
<evidence type="ECO:0000313" key="2">
    <source>
        <dbReference type="EMBL" id="RZC40299.1"/>
    </source>
</evidence>
<reference evidence="2 3" key="1">
    <citation type="submission" date="2017-03" db="EMBL/GenBank/DDBJ databases">
        <title>Genome of the blue death feigning beetle - Asbolus verrucosus.</title>
        <authorList>
            <person name="Rider S.D."/>
        </authorList>
    </citation>
    <scope>NUCLEOTIDE SEQUENCE [LARGE SCALE GENOMIC DNA]</scope>
    <source>
        <strain evidence="2">Butters</strain>
        <tissue evidence="2">Head and leg muscle</tissue>
    </source>
</reference>
<dbReference type="EMBL" id="QDEB01027219">
    <property type="protein sequence ID" value="RZC40299.1"/>
    <property type="molecule type" value="Genomic_DNA"/>
</dbReference>
<name>A0A482W6A7_ASBVE</name>
<protein>
    <submittedName>
        <fullName evidence="2">Uncharacterized protein</fullName>
    </submittedName>
</protein>
<evidence type="ECO:0000256" key="1">
    <source>
        <dbReference type="SAM" id="MobiDB-lite"/>
    </source>
</evidence>
<comment type="caution">
    <text evidence="2">The sequence shown here is derived from an EMBL/GenBank/DDBJ whole genome shotgun (WGS) entry which is preliminary data.</text>
</comment>
<accession>A0A482W6A7</accession>
<dbReference type="AlphaFoldDB" id="A0A482W6A7"/>
<sequence length="67" mass="7676">MVQSAVCDSVSNKITDTNWSQSKKTTFENVQKKDEAKKESEKSKDNRYGAWGPVFKNKEHFGSLHHC</sequence>
<organism evidence="2 3">
    <name type="scientific">Asbolus verrucosus</name>
    <name type="common">Desert ironclad beetle</name>
    <dbReference type="NCBI Taxonomy" id="1661398"/>
    <lineage>
        <taxon>Eukaryota</taxon>
        <taxon>Metazoa</taxon>
        <taxon>Ecdysozoa</taxon>
        <taxon>Arthropoda</taxon>
        <taxon>Hexapoda</taxon>
        <taxon>Insecta</taxon>
        <taxon>Pterygota</taxon>
        <taxon>Neoptera</taxon>
        <taxon>Endopterygota</taxon>
        <taxon>Coleoptera</taxon>
        <taxon>Polyphaga</taxon>
        <taxon>Cucujiformia</taxon>
        <taxon>Tenebrionidae</taxon>
        <taxon>Pimeliinae</taxon>
        <taxon>Asbolus</taxon>
    </lineage>
</organism>
<keyword evidence="3" id="KW-1185">Reference proteome</keyword>